<evidence type="ECO:0000313" key="6">
    <source>
        <dbReference type="EMBL" id="PWX41861.1"/>
    </source>
</evidence>
<dbReference type="EMBL" id="WNUR01000020">
    <property type="protein sequence ID" value="MDZ7541484.1"/>
    <property type="molecule type" value="Genomic_DNA"/>
</dbReference>
<dbReference type="InterPro" id="IPR011051">
    <property type="entry name" value="RmlC_Cupin_sf"/>
</dbReference>
<reference evidence="6 8" key="1">
    <citation type="journal article" date="2018" name="BMC Genomics">
        <title>Whole genome analysis reveals the diversity and evolutionary relationships between necrotic enteritis-causing strains of Clostridium perfringens.</title>
        <authorList>
            <person name="Lacey J.A."/>
            <person name="Allnutt T.R."/>
            <person name="Vezina B."/>
            <person name="Van T.T.H."/>
            <person name="Stent T."/>
            <person name="Han X."/>
            <person name="Rood J.I."/>
            <person name="Wade B."/>
            <person name="Keyburn A.L."/>
            <person name="Seeman T."/>
            <person name="Chen H."/>
            <person name="Haring V."/>
            <person name="Johanesen P.A."/>
            <person name="Lyras D."/>
            <person name="Moore R.J."/>
        </authorList>
    </citation>
    <scope>NUCLEOTIDE SEQUENCE [LARGE SCALE GENOMIC DNA]</scope>
    <source>
        <strain evidence="6 8">EUR-NE15</strain>
    </source>
</reference>
<dbReference type="Proteomes" id="UP000247117">
    <property type="component" value="Unassembled WGS sequence"/>
</dbReference>
<comment type="caution">
    <text evidence="7">The sequence shown here is derived from an EMBL/GenBank/DDBJ whole genome shotgun (WGS) entry which is preliminary data.</text>
</comment>
<name>A0AAE8K7B9_CLOPF</name>
<dbReference type="Proteomes" id="UP001288944">
    <property type="component" value="Unassembled WGS sequence"/>
</dbReference>
<dbReference type="EMBL" id="WNVM01000002">
    <property type="protein sequence ID" value="MDZ5008174.1"/>
    <property type="molecule type" value="Genomic_DNA"/>
</dbReference>
<dbReference type="EMBL" id="RQNR01000002">
    <property type="protein sequence ID" value="RQN24901.1"/>
    <property type="molecule type" value="Genomic_DNA"/>
</dbReference>
<dbReference type="EMBL" id="WNVC01000010">
    <property type="protein sequence ID" value="MDZ4998400.1"/>
    <property type="molecule type" value="Genomic_DNA"/>
</dbReference>
<evidence type="ECO:0000313" key="9">
    <source>
        <dbReference type="Proteomes" id="UP000273641"/>
    </source>
</evidence>
<dbReference type="EMBL" id="PJTB01000001">
    <property type="protein sequence ID" value="PWX41861.1"/>
    <property type="molecule type" value="Genomic_DNA"/>
</dbReference>
<gene>
    <name evidence="6" type="ORF">CYK91_01660</name>
    <name evidence="7" type="ORF">EHZ11_06625</name>
    <name evidence="1" type="ORF">GNF68_06410</name>
    <name evidence="3" type="ORF">GNF77_04460</name>
    <name evidence="2" type="ORF">GNF79_04675</name>
    <name evidence="4" type="ORF">GNF81_04740</name>
    <name evidence="5" type="ORF">GNF83_09490</name>
</gene>
<dbReference type="SUPFAM" id="SSF51182">
    <property type="entry name" value="RmlC-like cupins"/>
    <property type="match status" value="1"/>
</dbReference>
<reference evidence="7 9" key="2">
    <citation type="submission" date="2018-11" db="EMBL/GenBank/DDBJ databases">
        <title>Draft genome sequences of potential pathogenic Clostridium perfringens from environmental surface water in the North West Province, South Africa.</title>
        <authorList>
            <person name="Fourie J.C.J."/>
            <person name="Sanko T.J."/>
            <person name="Bezuidenhout C."/>
            <person name="Mienie C."/>
            <person name="Adeleke R."/>
        </authorList>
    </citation>
    <scope>NUCLEOTIDE SEQUENCE [LARGE SCALE GENOMIC DNA]</scope>
    <source>
        <strain evidence="7 9">SC4-C13</strain>
    </source>
</reference>
<dbReference type="PANTHER" id="PTHR36169:SF1">
    <property type="entry name" value="ACETATE KINASE EUTQ"/>
    <property type="match status" value="1"/>
</dbReference>
<reference evidence="1" key="3">
    <citation type="submission" date="2019-11" db="EMBL/GenBank/DDBJ databases">
        <title>Characterization of Clostridium perfringens isolates from swine manure treated agricultural soils.</title>
        <authorList>
            <person name="Wushke S.T."/>
        </authorList>
    </citation>
    <scope>NUCLEOTIDE SEQUENCE</scope>
    <source>
        <strain evidence="3">V2</strain>
        <strain evidence="4">X15</strain>
        <strain evidence="2">X26</strain>
        <strain evidence="5">X62</strain>
        <strain evidence="1">X94</strain>
    </source>
</reference>
<organism evidence="7 9">
    <name type="scientific">Clostridium perfringens</name>
    <dbReference type="NCBI Taxonomy" id="1502"/>
    <lineage>
        <taxon>Bacteria</taxon>
        <taxon>Bacillati</taxon>
        <taxon>Bacillota</taxon>
        <taxon>Clostridia</taxon>
        <taxon>Eubacteriales</taxon>
        <taxon>Clostridiaceae</taxon>
        <taxon>Clostridium</taxon>
    </lineage>
</organism>
<evidence type="ECO:0000313" key="7">
    <source>
        <dbReference type="EMBL" id="RQN24901.1"/>
    </source>
</evidence>
<evidence type="ECO:0000313" key="4">
    <source>
        <dbReference type="EMBL" id="MDZ5032110.1"/>
    </source>
</evidence>
<evidence type="ECO:0000313" key="3">
    <source>
        <dbReference type="EMBL" id="MDZ5008174.1"/>
    </source>
</evidence>
<dbReference type="Proteomes" id="UP001288778">
    <property type="component" value="Unassembled WGS sequence"/>
</dbReference>
<dbReference type="EMBL" id="WNVG01000009">
    <property type="protein sequence ID" value="MDZ5032110.1"/>
    <property type="molecule type" value="Genomic_DNA"/>
</dbReference>
<evidence type="ECO:0000313" key="5">
    <source>
        <dbReference type="EMBL" id="MDZ7541484.1"/>
    </source>
</evidence>
<protein>
    <submittedName>
        <fullName evidence="7">DUF861 domain-containing protein</fullName>
    </submittedName>
</protein>
<dbReference type="InterPro" id="IPR010424">
    <property type="entry name" value="EutQ"/>
</dbReference>
<dbReference type="Pfam" id="PF06249">
    <property type="entry name" value="EutQ"/>
    <property type="match status" value="1"/>
</dbReference>
<dbReference type="PANTHER" id="PTHR36169">
    <property type="entry name" value="ETHANOLAMINE UTILIZATION PROTEIN EUTQ"/>
    <property type="match status" value="1"/>
</dbReference>
<dbReference type="InterPro" id="IPR014710">
    <property type="entry name" value="RmlC-like_jellyroll"/>
</dbReference>
<dbReference type="Proteomes" id="UP001289066">
    <property type="component" value="Unassembled WGS sequence"/>
</dbReference>
<sequence length="159" mass="17991">MIMENISKELLEKLVRQIIEEKLAGAGNNDSVDFIRNKDKSGIMSIKLPTVKVDESNRLDTGNPRDVVYTKDLFTLEESPRLGAGIMEMKETTFDWTLNYDEIDYVIEGHLDIIIDGRKISADAGEIILIPKGSKIQFSVPDYARFIYVTYPADWASQA</sequence>
<dbReference type="EMBL" id="WNUI01000012">
    <property type="protein sequence ID" value="MDZ4908697.1"/>
    <property type="molecule type" value="Genomic_DNA"/>
</dbReference>
<accession>A0AAE8K7B9</accession>
<evidence type="ECO:0000313" key="8">
    <source>
        <dbReference type="Proteomes" id="UP000247117"/>
    </source>
</evidence>
<dbReference type="Proteomes" id="UP001291306">
    <property type="component" value="Unassembled WGS sequence"/>
</dbReference>
<evidence type="ECO:0000313" key="2">
    <source>
        <dbReference type="EMBL" id="MDZ4998400.1"/>
    </source>
</evidence>
<evidence type="ECO:0000313" key="1">
    <source>
        <dbReference type="EMBL" id="MDZ4908697.1"/>
    </source>
</evidence>
<dbReference type="CDD" id="cd02228">
    <property type="entry name" value="cupin_EutQ"/>
    <property type="match status" value="1"/>
</dbReference>
<dbReference type="AlphaFoldDB" id="A0AAE8K7B9"/>
<dbReference type="Gene3D" id="2.60.120.10">
    <property type="entry name" value="Jelly Rolls"/>
    <property type="match status" value="1"/>
</dbReference>
<dbReference type="Proteomes" id="UP001292368">
    <property type="component" value="Unassembled WGS sequence"/>
</dbReference>
<dbReference type="Proteomes" id="UP000273641">
    <property type="component" value="Unassembled WGS sequence"/>
</dbReference>
<proteinExistence type="predicted"/>